<dbReference type="PANTHER" id="PTHR47990">
    <property type="entry name" value="2-OXOGLUTARATE (2OG) AND FE(II)-DEPENDENT OXYGENASE SUPERFAMILY PROTEIN-RELATED"/>
    <property type="match status" value="1"/>
</dbReference>
<dbReference type="KEGG" id="pic:PICST_51972"/>
<name>A3GFQ3_PICST</name>
<feature type="domain" description="Fe2OG dioxygenase" evidence="2">
    <location>
        <begin position="188"/>
        <end position="296"/>
    </location>
</feature>
<dbReference type="HOGENOM" id="CLU_010119_10_0_1"/>
<dbReference type="SUPFAM" id="SSF51197">
    <property type="entry name" value="Clavaminate synthase-like"/>
    <property type="match status" value="1"/>
</dbReference>
<dbReference type="OrthoDB" id="406156at2759"/>
<dbReference type="InterPro" id="IPR027443">
    <property type="entry name" value="IPNS-like_sf"/>
</dbReference>
<dbReference type="GO" id="GO:0046872">
    <property type="term" value="F:metal ion binding"/>
    <property type="evidence" value="ECO:0007669"/>
    <property type="project" value="UniProtKB-KW"/>
</dbReference>
<proteinExistence type="inferred from homology"/>
<dbReference type="OMA" id="GEWKYVP"/>
<dbReference type="PROSITE" id="PS51471">
    <property type="entry name" value="FE2OG_OXY"/>
    <property type="match status" value="1"/>
</dbReference>
<dbReference type="EMBL" id="AAVQ01000001">
    <property type="protein sequence ID" value="EAZ63390.2"/>
    <property type="molecule type" value="Genomic_DNA"/>
</dbReference>
<dbReference type="EC" id="1.14.11.13" evidence="3"/>
<organism evidence="3 4">
    <name type="scientific">Scheffersomyces stipitis (strain ATCC 58785 / CBS 6054 / NBRC 10063 / NRRL Y-11545)</name>
    <name type="common">Yeast</name>
    <name type="synonym">Pichia stipitis</name>
    <dbReference type="NCBI Taxonomy" id="322104"/>
    <lineage>
        <taxon>Eukaryota</taxon>
        <taxon>Fungi</taxon>
        <taxon>Dikarya</taxon>
        <taxon>Ascomycota</taxon>
        <taxon>Saccharomycotina</taxon>
        <taxon>Pichiomycetes</taxon>
        <taxon>Debaryomycetaceae</taxon>
        <taxon>Scheffersomyces</taxon>
    </lineage>
</organism>
<dbReference type="eggNOG" id="KOG0143">
    <property type="taxonomic scope" value="Eukaryota"/>
</dbReference>
<accession>A3GFQ3</accession>
<evidence type="ECO:0000259" key="2">
    <source>
        <dbReference type="PROSITE" id="PS51471"/>
    </source>
</evidence>
<dbReference type="InterPro" id="IPR044861">
    <property type="entry name" value="IPNS-like_FE2OG_OXY"/>
</dbReference>
<evidence type="ECO:0000313" key="3">
    <source>
        <dbReference type="EMBL" id="EAZ63390.2"/>
    </source>
</evidence>
<comment type="caution">
    <text evidence="3">The sequence shown here is derived from an EMBL/GenBank/DDBJ whole genome shotgun (WGS) entry which is preliminary data.</text>
</comment>
<dbReference type="RefSeq" id="XP_001387413.2">
    <property type="nucleotide sequence ID" value="XM_001387376.1"/>
</dbReference>
<gene>
    <name evidence="3" type="primary">GBD1</name>
    <name evidence="3" type="ORF">PICST_51972</name>
</gene>
<keyword evidence="1" id="KW-0479">Metal-binding</keyword>
<sequence>MTVSSNIRPWQSPEETQEDLDWANLTIIDLAHFDEPGQKQILANQLKEASNSDGFWAVINGGFDQNDINEAFAYGRSFFEDYTEEEKKALEVDFTTGNYFGYKVRGNKPVFGTQVRDNTETLNIAKFTKDDTFAEYHKNNFIQNNHDKLAQLSRKVFEVARKLFILFAIILELDENYFVDRHLYDDPSDDSLRFMKYHPRTKEEDAQVENIWARAHTDFGSLTLLFNQVVAGLQIKLADGEWKYVKPVTGGLICNIGDTLNFWSGGYFKTTIHRVVRPPEDQVNAPRIGAFYFVRPGDKAQIQIAPSPLLKRLGLYRETEPIGGTEYVRKRVKDYHDVKGYNKQADKVFKLGEFEVIDGFN</sequence>
<dbReference type="InParanoid" id="A3GFQ3"/>
<comment type="similarity">
    <text evidence="1">Belongs to the iron/ascorbate-dependent oxidoreductase family.</text>
</comment>
<evidence type="ECO:0000256" key="1">
    <source>
        <dbReference type="RuleBase" id="RU003682"/>
    </source>
</evidence>
<keyword evidence="1 3" id="KW-0560">Oxidoreductase</keyword>
<dbReference type="InterPro" id="IPR005123">
    <property type="entry name" value="Oxoglu/Fe-dep_dioxygenase_dom"/>
</dbReference>
<dbReference type="InterPro" id="IPR026992">
    <property type="entry name" value="DIOX_N"/>
</dbReference>
<dbReference type="InterPro" id="IPR050231">
    <property type="entry name" value="Iron_ascorbate_oxido_reductase"/>
</dbReference>
<dbReference type="GO" id="GO:0045543">
    <property type="term" value="F:gibberellin 2-beta-dioxygenase activity"/>
    <property type="evidence" value="ECO:0007669"/>
    <property type="project" value="UniProtKB-EC"/>
</dbReference>
<dbReference type="Pfam" id="PF03171">
    <property type="entry name" value="2OG-FeII_Oxy"/>
    <property type="match status" value="1"/>
</dbReference>
<dbReference type="GO" id="GO:0044283">
    <property type="term" value="P:small molecule biosynthetic process"/>
    <property type="evidence" value="ECO:0007669"/>
    <property type="project" value="UniProtKB-ARBA"/>
</dbReference>
<dbReference type="GeneID" id="4851102"/>
<dbReference type="Proteomes" id="UP000002258">
    <property type="component" value="Chromosome 1"/>
</dbReference>
<dbReference type="Gene3D" id="2.60.120.330">
    <property type="entry name" value="B-lactam Antibiotic, Isopenicillin N Synthase, Chain"/>
    <property type="match status" value="1"/>
</dbReference>
<keyword evidence="4" id="KW-1185">Reference proteome</keyword>
<dbReference type="Pfam" id="PF14226">
    <property type="entry name" value="DIOX_N"/>
    <property type="match status" value="1"/>
</dbReference>
<protein>
    <submittedName>
        <fullName evidence="3">Flavonol synthase</fullName>
        <ecNumber evidence="3">1.14.11.13</ecNumber>
    </submittedName>
</protein>
<dbReference type="PRINTS" id="PR00682">
    <property type="entry name" value="IPNSYNTHASE"/>
</dbReference>
<reference evidence="3 4" key="1">
    <citation type="journal article" date="2007" name="Nat. Biotechnol.">
        <title>Genome sequence of the lignocellulose-bioconverting and xylose-fermenting yeast Pichia stipitis.</title>
        <authorList>
            <person name="Jeffries T.W."/>
            <person name="Grigoriev I.V."/>
            <person name="Grimwood J."/>
            <person name="Laplaza J.M."/>
            <person name="Aerts A."/>
            <person name="Salamov A."/>
            <person name="Schmutz J."/>
            <person name="Lindquist E."/>
            <person name="Dehal P."/>
            <person name="Shapiro H."/>
            <person name="Jin Y.S."/>
            <person name="Passoth V."/>
            <person name="Richardson P.M."/>
        </authorList>
    </citation>
    <scope>NUCLEOTIDE SEQUENCE [LARGE SCALE GENOMIC DNA]</scope>
    <source>
        <strain evidence="4">ATCC 58785 / CBS 6054 / NBRC 10063 / NRRL Y-11545</strain>
    </source>
</reference>
<evidence type="ECO:0000313" key="4">
    <source>
        <dbReference type="Proteomes" id="UP000002258"/>
    </source>
</evidence>
<dbReference type="AlphaFoldDB" id="A3GFQ3"/>
<keyword evidence="1" id="KW-0408">Iron</keyword>
<dbReference type="STRING" id="322104.A3GFQ3"/>